<keyword evidence="2" id="KW-1185">Reference proteome</keyword>
<dbReference type="Pfam" id="PF14076">
    <property type="entry name" value="DUF4258"/>
    <property type="match status" value="1"/>
</dbReference>
<dbReference type="EMBL" id="CZPZ01000004">
    <property type="protein sequence ID" value="CUS33223.1"/>
    <property type="molecule type" value="Genomic_DNA"/>
</dbReference>
<accession>A0A0S4L6C2</accession>
<proteinExistence type="predicted"/>
<evidence type="ECO:0008006" key="3">
    <source>
        <dbReference type="Google" id="ProtNLM"/>
    </source>
</evidence>
<dbReference type="STRING" id="1742973.COMA2_120130"/>
<dbReference type="OrthoDB" id="9791640at2"/>
<dbReference type="InterPro" id="IPR025354">
    <property type="entry name" value="DUF4258"/>
</dbReference>
<name>A0A0S4L6C2_9BACT</name>
<dbReference type="Proteomes" id="UP000198736">
    <property type="component" value="Unassembled WGS sequence"/>
</dbReference>
<gene>
    <name evidence="1" type="ORF">COMA2_120130</name>
</gene>
<reference evidence="2" key="1">
    <citation type="submission" date="2015-10" db="EMBL/GenBank/DDBJ databases">
        <authorList>
            <person name="Luecker S."/>
            <person name="Luecker S."/>
        </authorList>
    </citation>
    <scope>NUCLEOTIDE SEQUENCE [LARGE SCALE GENOMIC DNA]</scope>
</reference>
<evidence type="ECO:0000313" key="2">
    <source>
        <dbReference type="Proteomes" id="UP000198736"/>
    </source>
</evidence>
<evidence type="ECO:0000313" key="1">
    <source>
        <dbReference type="EMBL" id="CUS33223.1"/>
    </source>
</evidence>
<sequence length="80" mass="9114">MFQRRISEENVKQVVAAGEIIESYPKDTPYPSKLLLGWQGSRPLHVVAADNVESDETIVITAYEPDPQEWETGFARRKPQ</sequence>
<organism evidence="1 2">
    <name type="scientific">Candidatus Nitrospira nitrificans</name>
    <dbReference type="NCBI Taxonomy" id="1742973"/>
    <lineage>
        <taxon>Bacteria</taxon>
        <taxon>Pseudomonadati</taxon>
        <taxon>Nitrospirota</taxon>
        <taxon>Nitrospiria</taxon>
        <taxon>Nitrospirales</taxon>
        <taxon>Nitrospiraceae</taxon>
        <taxon>Nitrospira</taxon>
    </lineage>
</organism>
<dbReference type="AlphaFoldDB" id="A0A0S4L6C2"/>
<protein>
    <recommendedName>
        <fullName evidence="3">DUF4258 domain-containing protein</fullName>
    </recommendedName>
</protein>